<name>W3XJD7_PESFW</name>
<dbReference type="AlphaFoldDB" id="W3XJD7"/>
<accession>W3XJD7</accession>
<dbReference type="EMBL" id="KI912110">
    <property type="protein sequence ID" value="ETS85572.1"/>
    <property type="molecule type" value="Genomic_DNA"/>
</dbReference>
<reference evidence="3" key="1">
    <citation type="journal article" date="2015" name="BMC Genomics">
        <title>Genomic and transcriptomic analysis of the endophytic fungus Pestalotiopsis fici reveals its lifestyle and high potential for synthesis of natural products.</title>
        <authorList>
            <person name="Wang X."/>
            <person name="Zhang X."/>
            <person name="Liu L."/>
            <person name="Xiang M."/>
            <person name="Wang W."/>
            <person name="Sun X."/>
            <person name="Che Y."/>
            <person name="Guo L."/>
            <person name="Liu G."/>
            <person name="Guo L."/>
            <person name="Wang C."/>
            <person name="Yin W.B."/>
            <person name="Stadler M."/>
            <person name="Zhang X."/>
            <person name="Liu X."/>
        </authorList>
    </citation>
    <scope>NUCLEOTIDE SEQUENCE [LARGE SCALE GENOMIC DNA]</scope>
    <source>
        <strain evidence="3">W106-1 / CGMCC3.15140</strain>
    </source>
</reference>
<protein>
    <recommendedName>
        <fullName evidence="1">2EXR domain-containing protein</fullName>
    </recommendedName>
</protein>
<dbReference type="InterPro" id="IPR045518">
    <property type="entry name" value="2EXR"/>
</dbReference>
<dbReference type="KEGG" id="pfy:PFICI_03597"/>
<dbReference type="Proteomes" id="UP000030651">
    <property type="component" value="Unassembled WGS sequence"/>
</dbReference>
<feature type="domain" description="2EXR" evidence="1">
    <location>
        <begin position="5"/>
        <end position="105"/>
    </location>
</feature>
<dbReference type="PANTHER" id="PTHR35910:SF1">
    <property type="entry name" value="2EXR DOMAIN-CONTAINING PROTEIN"/>
    <property type="match status" value="1"/>
</dbReference>
<gene>
    <name evidence="2" type="ORF">PFICI_03597</name>
</gene>
<evidence type="ECO:0000313" key="2">
    <source>
        <dbReference type="EMBL" id="ETS85572.1"/>
    </source>
</evidence>
<dbReference type="GeneID" id="19268610"/>
<dbReference type="Pfam" id="PF20150">
    <property type="entry name" value="2EXR"/>
    <property type="match status" value="1"/>
</dbReference>
<sequence>MAQVFHQFNYLPAEIRASIWELAVDTQQRIITTCDGIKILKAPTPPLFLVSHEAKECAMRQYRRHPNEYRQYPDGGCIQTSDACAAMTAESRDKGPYFAPKYDILLLLPGTADGFGDAIWRRLLGMPRVAFRSLQHANMIFGQISPSNASETSAVRAICASNITELWILNDEQHHHHKDGGGGGDDGDANSAVRWSRKLPKYWLHPHCEVESANGDDCQDADGAFRHLLRMNGFARDERRHGPPIL</sequence>
<dbReference type="RefSeq" id="XP_007830369.1">
    <property type="nucleotide sequence ID" value="XM_007832178.1"/>
</dbReference>
<keyword evidence="3" id="KW-1185">Reference proteome</keyword>
<dbReference type="PANTHER" id="PTHR35910">
    <property type="entry name" value="2EXR DOMAIN-CONTAINING PROTEIN"/>
    <property type="match status" value="1"/>
</dbReference>
<evidence type="ECO:0000259" key="1">
    <source>
        <dbReference type="Pfam" id="PF20150"/>
    </source>
</evidence>
<organism evidence="2 3">
    <name type="scientific">Pestalotiopsis fici (strain W106-1 / CGMCC3.15140)</name>
    <dbReference type="NCBI Taxonomy" id="1229662"/>
    <lineage>
        <taxon>Eukaryota</taxon>
        <taxon>Fungi</taxon>
        <taxon>Dikarya</taxon>
        <taxon>Ascomycota</taxon>
        <taxon>Pezizomycotina</taxon>
        <taxon>Sordariomycetes</taxon>
        <taxon>Xylariomycetidae</taxon>
        <taxon>Amphisphaeriales</taxon>
        <taxon>Sporocadaceae</taxon>
        <taxon>Pestalotiopsis</taxon>
    </lineage>
</organism>
<dbReference type="HOGENOM" id="CLU_1129410_0_0_1"/>
<dbReference type="InParanoid" id="W3XJD7"/>
<evidence type="ECO:0000313" key="3">
    <source>
        <dbReference type="Proteomes" id="UP000030651"/>
    </source>
</evidence>
<proteinExistence type="predicted"/>
<dbReference type="OrthoDB" id="3557569at2759"/>